<reference evidence="1 2" key="1">
    <citation type="submission" date="2021-06" db="EMBL/GenBank/DDBJ databases">
        <title>Caerostris extrusa draft genome.</title>
        <authorList>
            <person name="Kono N."/>
            <person name="Arakawa K."/>
        </authorList>
    </citation>
    <scope>NUCLEOTIDE SEQUENCE [LARGE SCALE GENOMIC DNA]</scope>
</reference>
<name>A0AAV4W7E6_CAEEX</name>
<gene>
    <name evidence="1" type="ORF">CEXT_292711</name>
</gene>
<dbReference type="Proteomes" id="UP001054945">
    <property type="component" value="Unassembled WGS sequence"/>
</dbReference>
<dbReference type="AlphaFoldDB" id="A0AAV4W7E6"/>
<evidence type="ECO:0000313" key="1">
    <source>
        <dbReference type="EMBL" id="GIY78696.1"/>
    </source>
</evidence>
<proteinExistence type="predicted"/>
<sequence>MATHLRHPPSLVEALRSFMLDPWLLFQSPFPPSLVRMACEILLLCWNDPDPVSYAADAHISNNPNVLKMARSSNAQSPELWEREYSWNLPNEMEQKIAFALLNIVVVEGTKSSRILEFAFQRRKLERHRKKQFTVNKFSRDLGLLQNIRHCWLRHFAHLYWILGFVSNPPQPLPSSNGQRCSYYLGTTRPGELCGRRTHFEQPELWERNIPRNSPTQGASEMSMCVKFAKNVGLGPYQTEESPVYGGFGIIYKSGK</sequence>
<organism evidence="1 2">
    <name type="scientific">Caerostris extrusa</name>
    <name type="common">Bark spider</name>
    <name type="synonym">Caerostris bankana</name>
    <dbReference type="NCBI Taxonomy" id="172846"/>
    <lineage>
        <taxon>Eukaryota</taxon>
        <taxon>Metazoa</taxon>
        <taxon>Ecdysozoa</taxon>
        <taxon>Arthropoda</taxon>
        <taxon>Chelicerata</taxon>
        <taxon>Arachnida</taxon>
        <taxon>Araneae</taxon>
        <taxon>Araneomorphae</taxon>
        <taxon>Entelegynae</taxon>
        <taxon>Araneoidea</taxon>
        <taxon>Araneidae</taxon>
        <taxon>Caerostris</taxon>
    </lineage>
</organism>
<protein>
    <submittedName>
        <fullName evidence="1">Uncharacterized protein</fullName>
    </submittedName>
</protein>
<evidence type="ECO:0000313" key="2">
    <source>
        <dbReference type="Proteomes" id="UP001054945"/>
    </source>
</evidence>
<comment type="caution">
    <text evidence="1">The sequence shown here is derived from an EMBL/GenBank/DDBJ whole genome shotgun (WGS) entry which is preliminary data.</text>
</comment>
<dbReference type="EMBL" id="BPLR01015779">
    <property type="protein sequence ID" value="GIY78696.1"/>
    <property type="molecule type" value="Genomic_DNA"/>
</dbReference>
<accession>A0AAV4W7E6</accession>
<keyword evidence="2" id="KW-1185">Reference proteome</keyword>